<dbReference type="InterPro" id="IPR045060">
    <property type="entry name" value="Phe-tRNA-ligase_IIc_bsu"/>
</dbReference>
<dbReference type="FunFam" id="3.30.56.10:FF:000001">
    <property type="entry name" value="Phenylalanine--tRNA ligase beta subunit"/>
    <property type="match status" value="1"/>
</dbReference>
<dbReference type="Pfam" id="PF03483">
    <property type="entry name" value="B3_4"/>
    <property type="match status" value="1"/>
</dbReference>
<evidence type="ECO:0000259" key="17">
    <source>
        <dbReference type="PROSITE" id="PS51483"/>
    </source>
</evidence>
<evidence type="ECO:0000256" key="5">
    <source>
        <dbReference type="ARBA" id="ARBA00022555"/>
    </source>
</evidence>
<dbReference type="Gene3D" id="3.50.40.10">
    <property type="entry name" value="Phenylalanyl-trna Synthetase, Chain B, domain 3"/>
    <property type="match status" value="1"/>
</dbReference>
<keyword evidence="13 15" id="KW-0030">Aminoacyl-tRNA synthetase</keyword>
<gene>
    <name evidence="15" type="primary">pheT</name>
    <name evidence="18" type="ORF">C0186_04580</name>
</gene>
<dbReference type="CDD" id="cd00769">
    <property type="entry name" value="PheRS_beta_core"/>
    <property type="match status" value="1"/>
</dbReference>
<evidence type="ECO:0000256" key="12">
    <source>
        <dbReference type="ARBA" id="ARBA00022917"/>
    </source>
</evidence>
<dbReference type="GO" id="GO:0000287">
    <property type="term" value="F:magnesium ion binding"/>
    <property type="evidence" value="ECO:0007669"/>
    <property type="project" value="UniProtKB-UniRule"/>
</dbReference>
<dbReference type="FunFam" id="3.30.56.10:FF:000002">
    <property type="entry name" value="Phenylalanine--tRNA ligase beta subunit"/>
    <property type="match status" value="1"/>
</dbReference>
<organism evidence="18 19">
    <name type="scientific">Thermodesulfovibrio aggregans</name>
    <dbReference type="NCBI Taxonomy" id="86166"/>
    <lineage>
        <taxon>Bacteria</taxon>
        <taxon>Pseudomonadati</taxon>
        <taxon>Nitrospirota</taxon>
        <taxon>Thermodesulfovibrionia</taxon>
        <taxon>Thermodesulfovibrionales</taxon>
        <taxon>Thermodesulfovibrionaceae</taxon>
        <taxon>Thermodesulfovibrio</taxon>
    </lineage>
</organism>
<dbReference type="AlphaFoldDB" id="A0A2J6WKK8"/>
<keyword evidence="11" id="KW-0694">RNA-binding</keyword>
<comment type="subunit">
    <text evidence="3 15">Tetramer of two alpha and two beta subunits.</text>
</comment>
<comment type="similarity">
    <text evidence="2 15">Belongs to the phenylalanyl-tRNA synthetase beta subunit family. Type 1 subfamily.</text>
</comment>
<evidence type="ECO:0000256" key="1">
    <source>
        <dbReference type="ARBA" id="ARBA00004496"/>
    </source>
</evidence>
<dbReference type="InterPro" id="IPR005121">
    <property type="entry name" value="Fdx_antiC-bd"/>
</dbReference>
<feature type="binding site" evidence="15">
    <location>
        <position position="342"/>
    </location>
    <ligand>
        <name>Mg(2+)</name>
        <dbReference type="ChEBI" id="CHEBI:18420"/>
        <note>shared with alpha subunit</note>
    </ligand>
</feature>
<dbReference type="Pfam" id="PF03147">
    <property type="entry name" value="FDX-ACB"/>
    <property type="match status" value="1"/>
</dbReference>
<comment type="subcellular location">
    <subcellularLocation>
        <location evidence="1 15">Cytoplasm</location>
    </subcellularLocation>
</comment>
<dbReference type="InterPro" id="IPR036690">
    <property type="entry name" value="Fdx_antiC-bd_sf"/>
</dbReference>
<dbReference type="FunFam" id="3.50.40.10:FF:000001">
    <property type="entry name" value="Phenylalanine--tRNA ligase beta subunit"/>
    <property type="match status" value="1"/>
</dbReference>
<sequence length="692" mass="79062">MKVLFSWLKEYIEGEIELKRVAESLTMAGLEVGAIEDFQGDAVVDLEITPNRADCLSLIGIAREIKAILGLKLKKPSFKIQKELKETNFKISIANSELCYRYAGRIVKGVKVSSSPEWLKKRLEASGIRSINNVVDVTNYVLLEYGHPLHAFDLDLIEGAQIRVGTPRDFGMTEVEITTLDGVKRKLDCHDLLIWDAVKPVAIAGIMGGANTEVTDKTVNVLLESAYFKPERIRKTSKKLGLSTEASYRFERGTDIEALKEALDRAAFLIQQFAGGEIYEAIDVYPKKIPYKNIAFNTEKICKFIGVNLSEEEILRILELLEIQLEKKDSFYIAKIPSHRQDISIEEDIAEEVARIYGYDRIPAELPQAFKYVEENYELTKKRKFLDLIRNYMISLGFSEAVNFSFMSADDLDLFEIPQNDRRRKFICLLNPLRQEESVMRTMLFPGLLKNTEKNTARGIENLKLFEIGRVFIAQQSASLPEEPVHLAVITKKEDFKSPFKDDPYDFYALKGLIDGVFRYFKINNVQYIRSKETFLHPGQSADIFVKDEKIGFIGVLSPRVLSKLDFKTKPYICITELDLDKLFSFVKTEVKYKPFSTYPPVKRDVALILPADFESQKIFELIKSFDSELIEDAFIFDVYQGKGIPEGHKSIAFRIIYRAFDRTLTAEEVDELHTKLVEKIIAHTGAILRDG</sequence>
<dbReference type="SUPFAM" id="SSF54991">
    <property type="entry name" value="Anticodon-binding domain of PheRS"/>
    <property type="match status" value="1"/>
</dbReference>
<feature type="domain" description="FDX-ACB" evidence="16">
    <location>
        <begin position="597"/>
        <end position="690"/>
    </location>
</feature>
<keyword evidence="8 15" id="KW-0547">Nucleotide-binding</keyword>
<dbReference type="GO" id="GO:0009328">
    <property type="term" value="C:phenylalanine-tRNA ligase complex"/>
    <property type="evidence" value="ECO:0007669"/>
    <property type="project" value="TreeGrafter"/>
</dbReference>
<dbReference type="Pfam" id="PF17759">
    <property type="entry name" value="tRNA_synthFbeta"/>
    <property type="match status" value="1"/>
</dbReference>
<dbReference type="InterPro" id="IPR020825">
    <property type="entry name" value="Phe-tRNA_synthase-like_B3/B4"/>
</dbReference>
<keyword evidence="12 15" id="KW-0648">Protein biosynthesis</keyword>
<proteinExistence type="inferred from homology"/>
<dbReference type="SUPFAM" id="SSF55681">
    <property type="entry name" value="Class II aaRS and biotin synthetases"/>
    <property type="match status" value="1"/>
</dbReference>
<comment type="cofactor">
    <cofactor evidence="15">
        <name>Mg(2+)</name>
        <dbReference type="ChEBI" id="CHEBI:18420"/>
    </cofactor>
    <text evidence="15">Binds 2 magnesium ions per tetramer.</text>
</comment>
<dbReference type="InterPro" id="IPR041616">
    <property type="entry name" value="PheRS_beta_core"/>
</dbReference>
<evidence type="ECO:0000313" key="19">
    <source>
        <dbReference type="Proteomes" id="UP000242288"/>
    </source>
</evidence>
<feature type="binding site" evidence="15">
    <location>
        <position position="352"/>
    </location>
    <ligand>
        <name>Mg(2+)</name>
        <dbReference type="ChEBI" id="CHEBI:18420"/>
        <note>shared with alpha subunit</note>
    </ligand>
</feature>
<dbReference type="EC" id="6.1.1.20" evidence="15"/>
<evidence type="ECO:0000313" key="18">
    <source>
        <dbReference type="EMBL" id="PMP70898.1"/>
    </source>
</evidence>
<keyword evidence="9 15" id="KW-0067">ATP-binding</keyword>
<protein>
    <recommendedName>
        <fullName evidence="15">Phenylalanine--tRNA ligase beta subunit</fullName>
        <ecNumber evidence="15">6.1.1.20</ecNumber>
    </recommendedName>
    <alternativeName>
        <fullName evidence="15">Phenylalanyl-tRNA synthetase beta subunit</fullName>
        <shortName evidence="15">PheRS</shortName>
    </alternativeName>
</protein>
<comment type="catalytic activity">
    <reaction evidence="14 15">
        <text>tRNA(Phe) + L-phenylalanine + ATP = L-phenylalanyl-tRNA(Phe) + AMP + diphosphate + H(+)</text>
        <dbReference type="Rhea" id="RHEA:19413"/>
        <dbReference type="Rhea" id="RHEA-COMP:9668"/>
        <dbReference type="Rhea" id="RHEA-COMP:9699"/>
        <dbReference type="ChEBI" id="CHEBI:15378"/>
        <dbReference type="ChEBI" id="CHEBI:30616"/>
        <dbReference type="ChEBI" id="CHEBI:33019"/>
        <dbReference type="ChEBI" id="CHEBI:58095"/>
        <dbReference type="ChEBI" id="CHEBI:78442"/>
        <dbReference type="ChEBI" id="CHEBI:78531"/>
        <dbReference type="ChEBI" id="CHEBI:456215"/>
        <dbReference type="EC" id="6.1.1.20"/>
    </reaction>
</comment>
<name>A0A2J6WKK8_9BACT</name>
<dbReference type="SUPFAM" id="SSF46955">
    <property type="entry name" value="Putative DNA-binding domain"/>
    <property type="match status" value="2"/>
</dbReference>
<dbReference type="InterPro" id="IPR004532">
    <property type="entry name" value="Phe-tRNA-ligase_IIc_bsu_bact"/>
</dbReference>
<dbReference type="PROSITE" id="PS51483">
    <property type="entry name" value="B5"/>
    <property type="match status" value="1"/>
</dbReference>
<dbReference type="FunFam" id="3.30.930.10:FF:000022">
    <property type="entry name" value="Phenylalanine--tRNA ligase beta subunit"/>
    <property type="match status" value="1"/>
</dbReference>
<dbReference type="GO" id="GO:0005524">
    <property type="term" value="F:ATP binding"/>
    <property type="evidence" value="ECO:0007669"/>
    <property type="project" value="UniProtKB-UniRule"/>
</dbReference>
<evidence type="ECO:0000256" key="6">
    <source>
        <dbReference type="ARBA" id="ARBA00022598"/>
    </source>
</evidence>
<dbReference type="Gene3D" id="3.30.56.10">
    <property type="match status" value="2"/>
</dbReference>
<evidence type="ECO:0000256" key="15">
    <source>
        <dbReference type="HAMAP-Rule" id="MF_00283"/>
    </source>
</evidence>
<keyword evidence="5" id="KW-0820">tRNA-binding</keyword>
<comment type="caution">
    <text evidence="18">The sequence shown here is derived from an EMBL/GenBank/DDBJ whole genome shotgun (WGS) entry which is preliminary data.</text>
</comment>
<evidence type="ECO:0000256" key="11">
    <source>
        <dbReference type="ARBA" id="ARBA00022884"/>
    </source>
</evidence>
<feature type="binding site" evidence="15">
    <location>
        <position position="351"/>
    </location>
    <ligand>
        <name>Mg(2+)</name>
        <dbReference type="ChEBI" id="CHEBI:18420"/>
        <note>shared with alpha subunit</note>
    </ligand>
</feature>
<evidence type="ECO:0000256" key="3">
    <source>
        <dbReference type="ARBA" id="ARBA00011209"/>
    </source>
</evidence>
<keyword evidence="6 15" id="KW-0436">Ligase</keyword>
<dbReference type="SUPFAM" id="SSF56037">
    <property type="entry name" value="PheT/TilS domain"/>
    <property type="match status" value="1"/>
</dbReference>
<dbReference type="PROSITE" id="PS51447">
    <property type="entry name" value="FDX_ACB"/>
    <property type="match status" value="1"/>
</dbReference>
<keyword evidence="4 15" id="KW-0963">Cytoplasm</keyword>
<dbReference type="PANTHER" id="PTHR10947:SF0">
    <property type="entry name" value="PHENYLALANINE--TRNA LIGASE BETA SUBUNIT"/>
    <property type="match status" value="1"/>
</dbReference>
<dbReference type="GO" id="GO:0004826">
    <property type="term" value="F:phenylalanine-tRNA ligase activity"/>
    <property type="evidence" value="ECO:0007669"/>
    <property type="project" value="UniProtKB-UniRule"/>
</dbReference>
<dbReference type="Gene3D" id="3.30.70.380">
    <property type="entry name" value="Ferrodoxin-fold anticodon-binding domain"/>
    <property type="match status" value="1"/>
</dbReference>
<accession>A0A2J6WKK8</accession>
<keyword evidence="10 15" id="KW-0460">Magnesium</keyword>
<evidence type="ECO:0000256" key="2">
    <source>
        <dbReference type="ARBA" id="ARBA00008653"/>
    </source>
</evidence>
<evidence type="ECO:0000256" key="7">
    <source>
        <dbReference type="ARBA" id="ARBA00022723"/>
    </source>
</evidence>
<dbReference type="InterPro" id="IPR005146">
    <property type="entry name" value="B3/B4_tRNA-bd"/>
</dbReference>
<dbReference type="NCBIfam" id="TIGR00472">
    <property type="entry name" value="pheT_bact"/>
    <property type="match status" value="1"/>
</dbReference>
<evidence type="ECO:0000259" key="16">
    <source>
        <dbReference type="PROSITE" id="PS51447"/>
    </source>
</evidence>
<evidence type="ECO:0000256" key="8">
    <source>
        <dbReference type="ARBA" id="ARBA00022741"/>
    </source>
</evidence>
<feature type="binding site" evidence="15">
    <location>
        <position position="348"/>
    </location>
    <ligand>
        <name>Mg(2+)</name>
        <dbReference type="ChEBI" id="CHEBI:18420"/>
        <note>shared with alpha subunit</note>
    </ligand>
</feature>
<dbReference type="HAMAP" id="MF_00283">
    <property type="entry name" value="Phe_tRNA_synth_beta1"/>
    <property type="match status" value="1"/>
</dbReference>
<dbReference type="SMART" id="SM00896">
    <property type="entry name" value="FDX-ACB"/>
    <property type="match status" value="1"/>
</dbReference>
<feature type="domain" description="B5" evidence="17">
    <location>
        <begin position="289"/>
        <end position="364"/>
    </location>
</feature>
<keyword evidence="7 15" id="KW-0479">Metal-binding</keyword>
<evidence type="ECO:0000256" key="13">
    <source>
        <dbReference type="ARBA" id="ARBA00023146"/>
    </source>
</evidence>
<dbReference type="Gene3D" id="3.30.930.10">
    <property type="entry name" value="Bira Bifunctional Protein, Domain 2"/>
    <property type="match status" value="1"/>
</dbReference>
<dbReference type="Proteomes" id="UP000242288">
    <property type="component" value="Unassembled WGS sequence"/>
</dbReference>
<dbReference type="EMBL" id="PNIO01000036">
    <property type="protein sequence ID" value="PMP70898.1"/>
    <property type="molecule type" value="Genomic_DNA"/>
</dbReference>
<dbReference type="InterPro" id="IPR005147">
    <property type="entry name" value="tRNA_synthase_B5-dom"/>
</dbReference>
<dbReference type="InterPro" id="IPR045864">
    <property type="entry name" value="aa-tRNA-synth_II/BPL/LPL"/>
</dbReference>
<dbReference type="SMART" id="SM00874">
    <property type="entry name" value="B5"/>
    <property type="match status" value="1"/>
</dbReference>
<evidence type="ECO:0000256" key="14">
    <source>
        <dbReference type="ARBA" id="ARBA00049255"/>
    </source>
</evidence>
<evidence type="ECO:0000256" key="10">
    <source>
        <dbReference type="ARBA" id="ARBA00022842"/>
    </source>
</evidence>
<dbReference type="GO" id="GO:0006432">
    <property type="term" value="P:phenylalanyl-tRNA aminoacylation"/>
    <property type="evidence" value="ECO:0007669"/>
    <property type="project" value="UniProtKB-UniRule"/>
</dbReference>
<reference evidence="18 19" key="1">
    <citation type="submission" date="2018-01" db="EMBL/GenBank/DDBJ databases">
        <title>Metagenomic assembled genomes from two thermal pools in the Uzon Caldera, Kamchatka, Russia.</title>
        <authorList>
            <person name="Wilkins L."/>
            <person name="Ettinger C."/>
        </authorList>
    </citation>
    <scope>NUCLEOTIDE SEQUENCE [LARGE SCALE GENOMIC DNA]</scope>
    <source>
        <strain evidence="18">ZAV-04</strain>
    </source>
</reference>
<evidence type="ECO:0000256" key="4">
    <source>
        <dbReference type="ARBA" id="ARBA00022490"/>
    </source>
</evidence>
<dbReference type="InterPro" id="IPR009061">
    <property type="entry name" value="DNA-bd_dom_put_sf"/>
</dbReference>
<dbReference type="GO" id="GO:0000049">
    <property type="term" value="F:tRNA binding"/>
    <property type="evidence" value="ECO:0007669"/>
    <property type="project" value="UniProtKB-KW"/>
</dbReference>
<dbReference type="SMART" id="SM00873">
    <property type="entry name" value="B3_4"/>
    <property type="match status" value="1"/>
</dbReference>
<evidence type="ECO:0000256" key="9">
    <source>
        <dbReference type="ARBA" id="ARBA00022840"/>
    </source>
</evidence>
<dbReference type="PANTHER" id="PTHR10947">
    <property type="entry name" value="PHENYLALANYL-TRNA SYNTHETASE BETA CHAIN AND LEUCINE-RICH REPEAT-CONTAINING PROTEIN 47"/>
    <property type="match status" value="1"/>
</dbReference>
<dbReference type="Pfam" id="PF03484">
    <property type="entry name" value="B5"/>
    <property type="match status" value="1"/>
</dbReference>
<dbReference type="FunFam" id="3.30.70.380:FF:000001">
    <property type="entry name" value="Phenylalanine--tRNA ligase beta subunit"/>
    <property type="match status" value="1"/>
</dbReference>